<evidence type="ECO:0000256" key="4">
    <source>
        <dbReference type="SAM" id="Phobius"/>
    </source>
</evidence>
<dbReference type="Pfam" id="PF24681">
    <property type="entry name" value="Kelch_KLHDC2_KLHL20_DRC7"/>
    <property type="match status" value="1"/>
</dbReference>
<dbReference type="InterPro" id="IPR052124">
    <property type="entry name" value="Rab9_kelch_effector"/>
</dbReference>
<keyword evidence="4" id="KW-1133">Transmembrane helix</keyword>
<keyword evidence="5" id="KW-0732">Signal</keyword>
<comment type="caution">
    <text evidence="6">The sequence shown here is derived from an EMBL/GenBank/DDBJ whole genome shotgun (WGS) entry which is preliminary data.</text>
</comment>
<dbReference type="PANTHER" id="PTHR46647">
    <property type="entry name" value="RAB9 EFFECTOR PROTEIN WITH KELCH MOTIFS"/>
    <property type="match status" value="1"/>
</dbReference>
<reference evidence="6" key="1">
    <citation type="submission" date="2023-08" db="EMBL/GenBank/DDBJ databases">
        <authorList>
            <person name="Chen Y."/>
            <person name="Shah S."/>
            <person name="Dougan E. K."/>
            <person name="Thang M."/>
            <person name="Chan C."/>
        </authorList>
    </citation>
    <scope>NUCLEOTIDE SEQUENCE</scope>
</reference>
<evidence type="ECO:0000256" key="2">
    <source>
        <dbReference type="ARBA" id="ARBA00022737"/>
    </source>
</evidence>
<dbReference type="PANTHER" id="PTHR46647:SF1">
    <property type="entry name" value="RAB9 EFFECTOR PROTEIN WITH KELCH MOTIFS"/>
    <property type="match status" value="1"/>
</dbReference>
<feature type="transmembrane region" description="Helical" evidence="4">
    <location>
        <begin position="996"/>
        <end position="1014"/>
    </location>
</feature>
<evidence type="ECO:0000313" key="7">
    <source>
        <dbReference type="Proteomes" id="UP001178507"/>
    </source>
</evidence>
<name>A0AA36MU20_9DINO</name>
<feature type="signal peptide" evidence="5">
    <location>
        <begin position="1"/>
        <end position="18"/>
    </location>
</feature>
<feature type="chain" id="PRO_5041327129" evidence="5">
    <location>
        <begin position="19"/>
        <end position="1233"/>
    </location>
</feature>
<organism evidence="6 7">
    <name type="scientific">Effrenium voratum</name>
    <dbReference type="NCBI Taxonomy" id="2562239"/>
    <lineage>
        <taxon>Eukaryota</taxon>
        <taxon>Sar</taxon>
        <taxon>Alveolata</taxon>
        <taxon>Dinophyceae</taxon>
        <taxon>Suessiales</taxon>
        <taxon>Symbiodiniaceae</taxon>
        <taxon>Effrenium</taxon>
    </lineage>
</organism>
<sequence>MAYRVSAMLASFLGVAAGAKWNQVSVSGSAPSARHSAAFAMDSSDRFWIYGGKSGGVDNAEVWRLDTVAQSWTQIFVTGGTPPPRLQTASAMDSNNVMWIFGGGLCCGAHFFYDDLFKLNTVTEVWTEVTSATGSKPSGRRKHSAAIDSSDRMWIFGGSQGNGDFVNALHYLDTVAENWVQVTASGTLPSVRDKHAAVMDSSDRMWVFGGNMVGGAKLGDLHVLDTATETWTQVVAANTPAARDYSAAVRGSTESMWMWAGTTSCCPVSLLSDLHYLGPGGEVWTEITTDTTPPLRWKTHFARDSQNRMWLFGGEDVAEAEVSDLWYLELQGTTTTRSTSSTTKTSTSTTTSSSSTTTSSTNTATSSSSTFTSSTSITTSSSSVTSSSSSSTLSSSSTITSSSSTATLSTSMTTSSSSTSTSGSSTSTASSTATTSSSSSTTRSLSTTPSSSSTATLSTSMTTSSSSTSTSGCSTSTASSTATSSSSSSSTTRSLSTTASSSSTTSSSAVTSSTTSSSATSSSSILSSSITTSSSFSTTTASSRVSSSSSSRITSSSSDVTSSRTSTFSSSTTSRSSTMAVTTAESWDAFVAEVLDINARSLVTQLSSDNVSTAWTPLGRMTAVKLTDQSQENGFAMVRHTIDSSVSTAYIPTETLQNGSYSAVVITTFNGETGKDLMGKGASATSSTGNPLIFSTDAMDVSLFGSDLSVVHVTSAEPIFIKLSITNPEPSLFCAYQLPDGTWSREGVRLATEKELDQFRGVDTSGAWCATSHLSIFAIFVDVLLDCTNINVLSTENLREIIQRPDWWTRLPSLFLWCLIAAFLLLLAAGVLRDVSRSDLWQAKFFLIETPASPQSNCCRRGRTMRCIRSKSQRPSPDLLAAMRELKNALPYSKLQESILCQNTLREASLQHGLHTNLIEEHIWGAEGWVQGSLALQKSAGLKAAALRVKDNLPFAYVKVHASRFRCWFATFVTTHPLFEMHQFDMHITAAKRAKIFMDCILGSLAFVALFFSVDGSAVAARSPEDCPIEQTSFLWLTFVASFSILLNFIPRSLFQCLAFRRFVHVDGPADRYWKLRIHQFKDLRFWTIGACLTALHMLIIIAFLANLDPVHLEQVVAMEIDFGLLTRVWCVAELVEADKLHLHQAVKVHSASSRENCVDHLLHLDVREAQASFPADKDLVLSKIEDVHAFNHNLRGLMLQRLGTFLAMNQVTVTAATVLDDVLGAVLSMLMG</sequence>
<feature type="transmembrane region" description="Helical" evidence="4">
    <location>
        <begin position="1084"/>
        <end position="1106"/>
    </location>
</feature>
<keyword evidence="7" id="KW-1185">Reference proteome</keyword>
<evidence type="ECO:0000256" key="5">
    <source>
        <dbReference type="SAM" id="SignalP"/>
    </source>
</evidence>
<evidence type="ECO:0000256" key="3">
    <source>
        <dbReference type="SAM" id="MobiDB-lite"/>
    </source>
</evidence>
<protein>
    <submittedName>
        <fullName evidence="6">Uncharacterized protein</fullName>
    </submittedName>
</protein>
<keyword evidence="2" id="KW-0677">Repeat</keyword>
<dbReference type="EMBL" id="CAUJNA010001313">
    <property type="protein sequence ID" value="CAJ1385980.1"/>
    <property type="molecule type" value="Genomic_DNA"/>
</dbReference>
<evidence type="ECO:0000256" key="1">
    <source>
        <dbReference type="ARBA" id="ARBA00022441"/>
    </source>
</evidence>
<dbReference type="Gene3D" id="2.120.10.80">
    <property type="entry name" value="Kelch-type beta propeller"/>
    <property type="match status" value="2"/>
</dbReference>
<gene>
    <name evidence="6" type="ORF">EVOR1521_LOCUS12450</name>
</gene>
<dbReference type="AlphaFoldDB" id="A0AA36MU20"/>
<keyword evidence="4" id="KW-0812">Transmembrane</keyword>
<feature type="transmembrane region" description="Helical" evidence="4">
    <location>
        <begin position="814"/>
        <end position="832"/>
    </location>
</feature>
<accession>A0AA36MU20</accession>
<proteinExistence type="predicted"/>
<feature type="region of interest" description="Disordered" evidence="3">
    <location>
        <begin position="337"/>
        <end position="575"/>
    </location>
</feature>
<feature type="transmembrane region" description="Helical" evidence="4">
    <location>
        <begin position="1034"/>
        <end position="1055"/>
    </location>
</feature>
<keyword evidence="4" id="KW-0472">Membrane</keyword>
<dbReference type="InterPro" id="IPR015915">
    <property type="entry name" value="Kelch-typ_b-propeller"/>
</dbReference>
<evidence type="ECO:0000313" key="6">
    <source>
        <dbReference type="EMBL" id="CAJ1385980.1"/>
    </source>
</evidence>
<keyword evidence="1" id="KW-0880">Kelch repeat</keyword>
<dbReference type="Proteomes" id="UP001178507">
    <property type="component" value="Unassembled WGS sequence"/>
</dbReference>
<dbReference type="SUPFAM" id="SSF117281">
    <property type="entry name" value="Kelch motif"/>
    <property type="match status" value="2"/>
</dbReference>